<dbReference type="PANTHER" id="PTHR43646:SF2">
    <property type="entry name" value="GLYCOSYLTRANSFERASE 2-LIKE DOMAIN-CONTAINING PROTEIN"/>
    <property type="match status" value="1"/>
</dbReference>
<keyword evidence="4 7" id="KW-0808">Transferase</keyword>
<keyword evidence="3" id="KW-0328">Glycosyltransferase</keyword>
<accession>A0A0G1L2P8</accession>
<dbReference type="GO" id="GO:0016757">
    <property type="term" value="F:glycosyltransferase activity"/>
    <property type="evidence" value="ECO:0007669"/>
    <property type="project" value="UniProtKB-KW"/>
</dbReference>
<name>A0A0G1L2P8_9BACT</name>
<evidence type="ECO:0000256" key="2">
    <source>
        <dbReference type="ARBA" id="ARBA00022475"/>
    </source>
</evidence>
<dbReference type="PANTHER" id="PTHR43646">
    <property type="entry name" value="GLYCOSYLTRANSFERASE"/>
    <property type="match status" value="1"/>
</dbReference>
<dbReference type="InterPro" id="IPR029044">
    <property type="entry name" value="Nucleotide-diphossugar_trans"/>
</dbReference>
<dbReference type="GO" id="GO:0005886">
    <property type="term" value="C:plasma membrane"/>
    <property type="evidence" value="ECO:0007669"/>
    <property type="project" value="UniProtKB-SubCell"/>
</dbReference>
<dbReference type="InterPro" id="IPR001173">
    <property type="entry name" value="Glyco_trans_2-like"/>
</dbReference>
<feature type="domain" description="Glycosyltransferase 2-like" evidence="6">
    <location>
        <begin position="10"/>
        <end position="132"/>
    </location>
</feature>
<evidence type="ECO:0000256" key="5">
    <source>
        <dbReference type="ARBA" id="ARBA00023136"/>
    </source>
</evidence>
<comment type="caution">
    <text evidence="7">The sequence shown here is derived from an EMBL/GenBank/DDBJ whole genome shotgun (WGS) entry which is preliminary data.</text>
</comment>
<evidence type="ECO:0000256" key="3">
    <source>
        <dbReference type="ARBA" id="ARBA00022676"/>
    </source>
</evidence>
<evidence type="ECO:0000259" key="6">
    <source>
        <dbReference type="Pfam" id="PF00535"/>
    </source>
</evidence>
<comment type="subcellular location">
    <subcellularLocation>
        <location evidence="1">Cell membrane</location>
    </subcellularLocation>
</comment>
<dbReference type="Gene3D" id="3.90.550.10">
    <property type="entry name" value="Spore Coat Polysaccharide Biosynthesis Protein SpsA, Chain A"/>
    <property type="match status" value="1"/>
</dbReference>
<proteinExistence type="predicted"/>
<dbReference type="SUPFAM" id="SSF53448">
    <property type="entry name" value="Nucleotide-diphospho-sugar transferases"/>
    <property type="match status" value="1"/>
</dbReference>
<evidence type="ECO:0000256" key="4">
    <source>
        <dbReference type="ARBA" id="ARBA00022679"/>
    </source>
</evidence>
<dbReference type="EMBL" id="LCKF01000041">
    <property type="protein sequence ID" value="KKT90261.1"/>
    <property type="molecule type" value="Genomic_DNA"/>
</dbReference>
<protein>
    <submittedName>
        <fullName evidence="7">Glycosyl transferase, family 2</fullName>
    </submittedName>
</protein>
<organism evidence="7 8">
    <name type="scientific">Candidatus Jorgensenbacteria bacterium GW2011_GWA2_45_13</name>
    <dbReference type="NCBI Taxonomy" id="1618662"/>
    <lineage>
        <taxon>Bacteria</taxon>
        <taxon>Candidatus Joergenseniibacteriota</taxon>
    </lineage>
</organism>
<dbReference type="CDD" id="cd00761">
    <property type="entry name" value="Glyco_tranf_GTA_type"/>
    <property type="match status" value="1"/>
</dbReference>
<evidence type="ECO:0000313" key="8">
    <source>
        <dbReference type="Proteomes" id="UP000033966"/>
    </source>
</evidence>
<dbReference type="AlphaFoldDB" id="A0A0G1L2P8"/>
<sequence>MAKNTNDELTIVIPAKNEAKYIGTLLESLKKQDYPLIGTTKIFIADAGSTDGTQDVIKSFAGDLMVEIISGGFPSKARNNGAKKAKSKYILFVDADMEMRNPTLLRNALSLIKRKHYHLVTTLIKCNETGGFADQFLYFLNNVAEVGSKFFSPMATGMIMLFEKQWFDKLGGFNEKINYAEDYYLSKQTEPRRFGVLLKYILATNRRFQKTGHWRILQLFLDTMLHSRRPEWFFKDKHYWD</sequence>
<dbReference type="Pfam" id="PF00535">
    <property type="entry name" value="Glycos_transf_2"/>
    <property type="match status" value="1"/>
</dbReference>
<keyword evidence="2" id="KW-1003">Cell membrane</keyword>
<evidence type="ECO:0000313" key="7">
    <source>
        <dbReference type="EMBL" id="KKT90261.1"/>
    </source>
</evidence>
<evidence type="ECO:0000256" key="1">
    <source>
        <dbReference type="ARBA" id="ARBA00004236"/>
    </source>
</evidence>
<gene>
    <name evidence="7" type="ORF">UW92_C0041G0002</name>
</gene>
<keyword evidence="5" id="KW-0472">Membrane</keyword>
<reference evidence="7 8" key="1">
    <citation type="journal article" date="2015" name="Nature">
        <title>rRNA introns, odd ribosomes, and small enigmatic genomes across a large radiation of phyla.</title>
        <authorList>
            <person name="Brown C.T."/>
            <person name="Hug L.A."/>
            <person name="Thomas B.C."/>
            <person name="Sharon I."/>
            <person name="Castelle C.J."/>
            <person name="Singh A."/>
            <person name="Wilkins M.J."/>
            <person name="Williams K.H."/>
            <person name="Banfield J.F."/>
        </authorList>
    </citation>
    <scope>NUCLEOTIDE SEQUENCE [LARGE SCALE GENOMIC DNA]</scope>
</reference>
<dbReference type="Proteomes" id="UP000033966">
    <property type="component" value="Unassembled WGS sequence"/>
</dbReference>